<dbReference type="GO" id="GO:0070987">
    <property type="term" value="P:error-free translesion synthesis"/>
    <property type="evidence" value="ECO:0007669"/>
    <property type="project" value="TreeGrafter"/>
</dbReference>
<dbReference type="KEGG" id="hgn:E6W36_09865"/>
<dbReference type="Proteomes" id="UP000298714">
    <property type="component" value="Chromosome"/>
</dbReference>
<proteinExistence type="inferred from homology"/>
<dbReference type="HAMAP" id="MF_00791">
    <property type="entry name" value="ApaG"/>
    <property type="match status" value="1"/>
</dbReference>
<dbReference type="EMBL" id="CP039704">
    <property type="protein sequence ID" value="QCI79723.1"/>
    <property type="molecule type" value="Genomic_DNA"/>
</dbReference>
<evidence type="ECO:0000313" key="4">
    <source>
        <dbReference type="EMBL" id="QCI79723.1"/>
    </source>
</evidence>
<evidence type="ECO:0000259" key="3">
    <source>
        <dbReference type="PROSITE" id="PS51087"/>
    </source>
</evidence>
<dbReference type="PROSITE" id="PS51087">
    <property type="entry name" value="APAG"/>
    <property type="match status" value="1"/>
</dbReference>
<organism evidence="4 5">
    <name type="scientific">Hankyongella ginsenosidimutans</name>
    <dbReference type="NCBI Taxonomy" id="1763828"/>
    <lineage>
        <taxon>Bacteria</taxon>
        <taxon>Pseudomonadati</taxon>
        <taxon>Pseudomonadota</taxon>
        <taxon>Alphaproteobacteria</taxon>
        <taxon>Sphingomonadales</taxon>
        <taxon>Sphingomonadaceae</taxon>
        <taxon>Hankyongella</taxon>
    </lineage>
</organism>
<dbReference type="PANTHER" id="PTHR14289:SF16">
    <property type="entry name" value="POLYMERASE DELTA-INTERACTING PROTEIN 2"/>
    <property type="match status" value="1"/>
</dbReference>
<keyword evidence="5" id="KW-1185">Reference proteome</keyword>
<name>A0A4D7C9Q6_9SPHN</name>
<dbReference type="Pfam" id="PF04379">
    <property type="entry name" value="DUF525"/>
    <property type="match status" value="1"/>
</dbReference>
<dbReference type="AlphaFoldDB" id="A0A4D7C9Q6"/>
<evidence type="ECO:0000256" key="2">
    <source>
        <dbReference type="HAMAP-Rule" id="MF_00791"/>
    </source>
</evidence>
<dbReference type="Gene3D" id="2.60.40.1470">
    <property type="entry name" value="ApaG domain"/>
    <property type="match status" value="1"/>
</dbReference>
<protein>
    <recommendedName>
        <fullName evidence="1 2">Protein ApaG</fullName>
    </recommendedName>
</protein>
<sequence length="138" mass="15333">MTDSDDDYPYAARTEGFVVRVRPVFLDDQSDEADGKYLWGYEIRVENHGDVTAQLRSRHWIITDGNGMVQEVTGDGVVGEQPTLEPGEAFTYGSGCPLNTPTGFMAGRYQMVAEDGRAFEIDIPAFSLDSPYARRTLN</sequence>
<dbReference type="InterPro" id="IPR036767">
    <property type="entry name" value="ApaG_sf"/>
</dbReference>
<dbReference type="SUPFAM" id="SSF110069">
    <property type="entry name" value="ApaG-like"/>
    <property type="match status" value="1"/>
</dbReference>
<gene>
    <name evidence="2 4" type="primary">apaG</name>
    <name evidence="4" type="ORF">E6W36_09865</name>
</gene>
<dbReference type="InterPro" id="IPR023065">
    <property type="entry name" value="Uncharacterised_ApaG"/>
</dbReference>
<reference evidence="5" key="1">
    <citation type="submission" date="2019-04" db="EMBL/GenBank/DDBJ databases">
        <title>Complete genome sequence of Sphingomonas sp. W1-2-3.</title>
        <authorList>
            <person name="Im W.T."/>
        </authorList>
    </citation>
    <scope>NUCLEOTIDE SEQUENCE [LARGE SCALE GENOMIC DNA]</scope>
    <source>
        <strain evidence="5">W1-2-3</strain>
    </source>
</reference>
<dbReference type="InterPro" id="IPR007474">
    <property type="entry name" value="ApaG_domain"/>
</dbReference>
<dbReference type="PANTHER" id="PTHR14289">
    <property type="entry name" value="F-BOX ONLY PROTEIN 3"/>
    <property type="match status" value="1"/>
</dbReference>
<feature type="domain" description="ApaG" evidence="3">
    <location>
        <begin position="11"/>
        <end position="135"/>
    </location>
</feature>
<evidence type="ECO:0000256" key="1">
    <source>
        <dbReference type="ARBA" id="ARBA00017693"/>
    </source>
</evidence>
<dbReference type="RefSeq" id="WP_222872542.1">
    <property type="nucleotide sequence ID" value="NZ_CP039704.1"/>
</dbReference>
<accession>A0A4D7C9Q6</accession>
<dbReference type="NCBIfam" id="NF003967">
    <property type="entry name" value="PRK05461.1"/>
    <property type="match status" value="1"/>
</dbReference>
<evidence type="ECO:0000313" key="5">
    <source>
        <dbReference type="Proteomes" id="UP000298714"/>
    </source>
</evidence>